<protein>
    <submittedName>
        <fullName evidence="1">Uncharacterized protein</fullName>
    </submittedName>
</protein>
<dbReference type="EMBL" id="JBBPBN010000061">
    <property type="protein sequence ID" value="KAK8986897.1"/>
    <property type="molecule type" value="Genomic_DNA"/>
</dbReference>
<name>A0ABR2PF08_9ROSI</name>
<sequence>MVVVVSSMEWRTMKEQTRAAQNFKASLDEAFRLSPSWTARSQGKWRPGIATPVERRWNGQRSVQQDSTSLPAGPARAACLPACMQFSCQFQFQCLVNCRIFLSVKEEEDIDGGNIVK</sequence>
<gene>
    <name evidence="1" type="ORF">V6N11_055214</name>
</gene>
<organism evidence="1 2">
    <name type="scientific">Hibiscus sabdariffa</name>
    <name type="common">roselle</name>
    <dbReference type="NCBI Taxonomy" id="183260"/>
    <lineage>
        <taxon>Eukaryota</taxon>
        <taxon>Viridiplantae</taxon>
        <taxon>Streptophyta</taxon>
        <taxon>Embryophyta</taxon>
        <taxon>Tracheophyta</taxon>
        <taxon>Spermatophyta</taxon>
        <taxon>Magnoliopsida</taxon>
        <taxon>eudicotyledons</taxon>
        <taxon>Gunneridae</taxon>
        <taxon>Pentapetalae</taxon>
        <taxon>rosids</taxon>
        <taxon>malvids</taxon>
        <taxon>Malvales</taxon>
        <taxon>Malvaceae</taxon>
        <taxon>Malvoideae</taxon>
        <taxon>Hibiscus</taxon>
    </lineage>
</organism>
<evidence type="ECO:0000313" key="2">
    <source>
        <dbReference type="Proteomes" id="UP001396334"/>
    </source>
</evidence>
<evidence type="ECO:0000313" key="1">
    <source>
        <dbReference type="EMBL" id="KAK8986897.1"/>
    </source>
</evidence>
<comment type="caution">
    <text evidence="1">The sequence shown here is derived from an EMBL/GenBank/DDBJ whole genome shotgun (WGS) entry which is preliminary data.</text>
</comment>
<dbReference type="Proteomes" id="UP001396334">
    <property type="component" value="Unassembled WGS sequence"/>
</dbReference>
<accession>A0ABR2PF08</accession>
<reference evidence="1 2" key="1">
    <citation type="journal article" date="2024" name="G3 (Bethesda)">
        <title>Genome assembly of Hibiscus sabdariffa L. provides insights into metabolisms of medicinal natural products.</title>
        <authorList>
            <person name="Kim T."/>
        </authorList>
    </citation>
    <scope>NUCLEOTIDE SEQUENCE [LARGE SCALE GENOMIC DNA]</scope>
    <source>
        <strain evidence="1">TK-2024</strain>
        <tissue evidence="1">Old leaves</tissue>
    </source>
</reference>
<proteinExistence type="predicted"/>
<keyword evidence="2" id="KW-1185">Reference proteome</keyword>